<evidence type="ECO:0000259" key="7">
    <source>
        <dbReference type="PROSITE" id="PS00463"/>
    </source>
</evidence>
<proteinExistence type="predicted"/>
<dbReference type="InterPro" id="IPR051089">
    <property type="entry name" value="prtT"/>
</dbReference>
<evidence type="ECO:0000256" key="3">
    <source>
        <dbReference type="ARBA" id="ARBA00023125"/>
    </source>
</evidence>
<dbReference type="InterPro" id="IPR001138">
    <property type="entry name" value="Zn2Cys6_DnaBD"/>
</dbReference>
<name>A0AAJ0HEY6_9PEZI</name>
<accession>A0AAJ0HEY6</accession>
<feature type="compositionally biased region" description="Low complexity" evidence="6">
    <location>
        <begin position="92"/>
        <end position="139"/>
    </location>
</feature>
<evidence type="ECO:0000313" key="8">
    <source>
        <dbReference type="EMBL" id="KAK3349577.1"/>
    </source>
</evidence>
<feature type="compositionally biased region" description="Polar residues" evidence="6">
    <location>
        <begin position="143"/>
        <end position="153"/>
    </location>
</feature>
<dbReference type="GO" id="GO:0008270">
    <property type="term" value="F:zinc ion binding"/>
    <property type="evidence" value="ECO:0007669"/>
    <property type="project" value="InterPro"/>
</dbReference>
<organism evidence="8 9">
    <name type="scientific">Lasiosphaeria hispida</name>
    <dbReference type="NCBI Taxonomy" id="260671"/>
    <lineage>
        <taxon>Eukaryota</taxon>
        <taxon>Fungi</taxon>
        <taxon>Dikarya</taxon>
        <taxon>Ascomycota</taxon>
        <taxon>Pezizomycotina</taxon>
        <taxon>Sordariomycetes</taxon>
        <taxon>Sordariomycetidae</taxon>
        <taxon>Sordariales</taxon>
        <taxon>Lasiosphaeriaceae</taxon>
        <taxon>Lasiosphaeria</taxon>
    </lineage>
</organism>
<dbReference type="PANTHER" id="PTHR31845:SF32">
    <property type="entry name" value="MISCELLANEOUS ZN(II)2CYS6 TRANSCRIPTION FACTOR (EUROFUNG)-RELATED"/>
    <property type="match status" value="1"/>
</dbReference>
<dbReference type="PROSITE" id="PS00463">
    <property type="entry name" value="ZN2_CY6_FUNGAL_1"/>
    <property type="match status" value="1"/>
</dbReference>
<evidence type="ECO:0000313" key="9">
    <source>
        <dbReference type="Proteomes" id="UP001275084"/>
    </source>
</evidence>
<keyword evidence="4" id="KW-0804">Transcription</keyword>
<keyword evidence="3" id="KW-0238">DNA-binding</keyword>
<evidence type="ECO:0000256" key="5">
    <source>
        <dbReference type="ARBA" id="ARBA00023242"/>
    </source>
</evidence>
<evidence type="ECO:0000256" key="1">
    <source>
        <dbReference type="ARBA" id="ARBA00004123"/>
    </source>
</evidence>
<feature type="domain" description="Zn(2)-C6 fungal-type" evidence="7">
    <location>
        <begin position="18"/>
        <end position="48"/>
    </location>
</feature>
<evidence type="ECO:0000256" key="6">
    <source>
        <dbReference type="SAM" id="MobiDB-lite"/>
    </source>
</evidence>
<gene>
    <name evidence="8" type="ORF">B0T25DRAFT_246174</name>
</gene>
<keyword evidence="5" id="KW-0539">Nucleus</keyword>
<dbReference type="GO" id="GO:0005634">
    <property type="term" value="C:nucleus"/>
    <property type="evidence" value="ECO:0007669"/>
    <property type="project" value="UniProtKB-SubCell"/>
</dbReference>
<protein>
    <recommendedName>
        <fullName evidence="7">Zn(2)-C6 fungal-type domain-containing protein</fullName>
    </recommendedName>
</protein>
<evidence type="ECO:0000256" key="2">
    <source>
        <dbReference type="ARBA" id="ARBA00023015"/>
    </source>
</evidence>
<keyword evidence="2" id="KW-0805">Transcription regulation</keyword>
<reference evidence="8" key="2">
    <citation type="submission" date="2023-06" db="EMBL/GenBank/DDBJ databases">
        <authorList>
            <consortium name="Lawrence Berkeley National Laboratory"/>
            <person name="Haridas S."/>
            <person name="Hensen N."/>
            <person name="Bonometti L."/>
            <person name="Westerberg I."/>
            <person name="Brannstrom I.O."/>
            <person name="Guillou S."/>
            <person name="Cros-Aarteil S."/>
            <person name="Calhoun S."/>
            <person name="Kuo A."/>
            <person name="Mondo S."/>
            <person name="Pangilinan J."/>
            <person name="Riley R."/>
            <person name="Labutti K."/>
            <person name="Andreopoulos B."/>
            <person name="Lipzen A."/>
            <person name="Chen C."/>
            <person name="Yanf M."/>
            <person name="Daum C."/>
            <person name="Ng V."/>
            <person name="Clum A."/>
            <person name="Steindorff A."/>
            <person name="Ohm R."/>
            <person name="Martin F."/>
            <person name="Silar P."/>
            <person name="Natvig D."/>
            <person name="Lalanne C."/>
            <person name="Gautier V."/>
            <person name="Ament-Velasquez S.L."/>
            <person name="Kruys A."/>
            <person name="Hutchinson M.I."/>
            <person name="Powell A.J."/>
            <person name="Barry K."/>
            <person name="Miller A.N."/>
            <person name="Grigoriev I.V."/>
            <person name="Debuchy R."/>
            <person name="Gladieux P."/>
            <person name="Thoren M.H."/>
            <person name="Johannesson H."/>
        </authorList>
    </citation>
    <scope>NUCLEOTIDE SEQUENCE</scope>
    <source>
        <strain evidence="8">CBS 955.72</strain>
    </source>
</reference>
<feature type="region of interest" description="Disordered" evidence="6">
    <location>
        <begin position="92"/>
        <end position="153"/>
    </location>
</feature>
<keyword evidence="9" id="KW-1185">Reference proteome</keyword>
<comment type="caution">
    <text evidence="8">The sequence shown here is derived from an EMBL/GenBank/DDBJ whole genome shotgun (WGS) entry which is preliminary data.</text>
</comment>
<dbReference type="InterPro" id="IPR036864">
    <property type="entry name" value="Zn2-C6_fun-type_DNA-bd_sf"/>
</dbReference>
<dbReference type="EMBL" id="JAUIQD010000005">
    <property type="protein sequence ID" value="KAK3349577.1"/>
    <property type="molecule type" value="Genomic_DNA"/>
</dbReference>
<evidence type="ECO:0000256" key="4">
    <source>
        <dbReference type="ARBA" id="ARBA00023163"/>
    </source>
</evidence>
<reference evidence="8" key="1">
    <citation type="journal article" date="2023" name="Mol. Phylogenet. Evol.">
        <title>Genome-scale phylogeny and comparative genomics of the fungal order Sordariales.</title>
        <authorList>
            <person name="Hensen N."/>
            <person name="Bonometti L."/>
            <person name="Westerberg I."/>
            <person name="Brannstrom I.O."/>
            <person name="Guillou S."/>
            <person name="Cros-Aarteil S."/>
            <person name="Calhoun S."/>
            <person name="Haridas S."/>
            <person name="Kuo A."/>
            <person name="Mondo S."/>
            <person name="Pangilinan J."/>
            <person name="Riley R."/>
            <person name="LaButti K."/>
            <person name="Andreopoulos B."/>
            <person name="Lipzen A."/>
            <person name="Chen C."/>
            <person name="Yan M."/>
            <person name="Daum C."/>
            <person name="Ng V."/>
            <person name="Clum A."/>
            <person name="Steindorff A."/>
            <person name="Ohm R.A."/>
            <person name="Martin F."/>
            <person name="Silar P."/>
            <person name="Natvig D.O."/>
            <person name="Lalanne C."/>
            <person name="Gautier V."/>
            <person name="Ament-Velasquez S.L."/>
            <person name="Kruys A."/>
            <person name="Hutchinson M.I."/>
            <person name="Powell A.J."/>
            <person name="Barry K."/>
            <person name="Miller A.N."/>
            <person name="Grigoriev I.V."/>
            <person name="Debuchy R."/>
            <person name="Gladieux P."/>
            <person name="Hiltunen Thoren M."/>
            <person name="Johannesson H."/>
        </authorList>
    </citation>
    <scope>NUCLEOTIDE SEQUENCE</scope>
    <source>
        <strain evidence="8">CBS 955.72</strain>
    </source>
</reference>
<dbReference type="PANTHER" id="PTHR31845">
    <property type="entry name" value="FINGER DOMAIN PROTEIN, PUTATIVE-RELATED"/>
    <property type="match status" value="1"/>
</dbReference>
<dbReference type="Proteomes" id="UP001275084">
    <property type="component" value="Unassembled WGS sequence"/>
</dbReference>
<comment type="subcellular location">
    <subcellularLocation>
        <location evidence="1">Nucleus</location>
    </subcellularLocation>
</comment>
<dbReference type="GO" id="GO:0000981">
    <property type="term" value="F:DNA-binding transcription factor activity, RNA polymerase II-specific"/>
    <property type="evidence" value="ECO:0007669"/>
    <property type="project" value="InterPro"/>
</dbReference>
<dbReference type="Gene3D" id="4.10.240.10">
    <property type="entry name" value="Zn(2)-C6 fungal-type DNA-binding domain"/>
    <property type="match status" value="1"/>
</dbReference>
<dbReference type="AlphaFoldDB" id="A0AAJ0HEY6"/>
<dbReference type="GO" id="GO:0000976">
    <property type="term" value="F:transcription cis-regulatory region binding"/>
    <property type="evidence" value="ECO:0007669"/>
    <property type="project" value="TreeGrafter"/>
</dbReference>
<sequence>MDAVVDATTGMPAPYGRACTNCARAKCRCLYRAGVADCERCNRLGKQCVPSVSVRRRNGKRLHVSRAAQLEEKLEDLVTLLRNQAAPAPNAVPNAVSAAATASTTTTTTTTTTDTTTAPASETEAASAPAPANDSPPSAGVDTPTSSTRSASAQADDGTLFLGAFVAPVTACTPLPGRPAPPPRTSLFGTIFPPSIADRTVPPLDLGHIPSCPYQPTGLEAEENLQTFRDHMLIYLPFVNLPPTMTAETLRAVYPFFWFNIMTVTCKKINYQMVMGDAVKKFIAQKMVVDHEKSLDLLFGIMTLLTWSQYYKKDKSYLSVMTCLAQSLVFDLGLDKGPFDISPYLCFKCDSPVPKEKTLEERRAVLACFLITSQVSYAMKRMDALNWTPFLDECLQVLSQQREWDGDDLLLNMVKIQLIVTQLTRASSQSPGDAPPAMFLSALLTQLRDIGGNLPHRLQANDTLLMHILYAESAIHEHARVPPKTPKLSATDLQRYEAFEASYQASNNWLDAHLTLPPSSYTNMTFAYWCHMGHCVISIYRLLFHVDDPAWDRAAARERIDLFGLLDRLMRGFDEITETRRLDAGPGIDESMFAKSSKLIRMMKSGWLEERAVERAAQEGPRGMPLQAAGSGGAGEGDFAMPTLGFEGGDGWMAEFFEMNWE</sequence>